<name>A0ABW5ZEF5_9BACL</name>
<organism evidence="2 3">
    <name type="scientific">Jeotgalibacillus terrae</name>
    <dbReference type="NCBI Taxonomy" id="587735"/>
    <lineage>
        <taxon>Bacteria</taxon>
        <taxon>Bacillati</taxon>
        <taxon>Bacillota</taxon>
        <taxon>Bacilli</taxon>
        <taxon>Bacillales</taxon>
        <taxon>Caryophanaceae</taxon>
        <taxon>Jeotgalibacillus</taxon>
    </lineage>
</organism>
<reference evidence="3" key="1">
    <citation type="journal article" date="2019" name="Int. J. Syst. Evol. Microbiol.">
        <title>The Global Catalogue of Microorganisms (GCM) 10K type strain sequencing project: providing services to taxonomists for standard genome sequencing and annotation.</title>
        <authorList>
            <consortium name="The Broad Institute Genomics Platform"/>
            <consortium name="The Broad Institute Genome Sequencing Center for Infectious Disease"/>
            <person name="Wu L."/>
            <person name="Ma J."/>
        </authorList>
    </citation>
    <scope>NUCLEOTIDE SEQUENCE [LARGE SCALE GENOMIC DNA]</scope>
    <source>
        <strain evidence="3">KCTC 13528</strain>
    </source>
</reference>
<keyword evidence="3" id="KW-1185">Reference proteome</keyword>
<dbReference type="Proteomes" id="UP001597561">
    <property type="component" value="Unassembled WGS sequence"/>
</dbReference>
<protein>
    <recommendedName>
        <fullName evidence="4">GGDEF domain-containing protein</fullName>
    </recommendedName>
</protein>
<proteinExistence type="predicted"/>
<accession>A0ABW5ZEF5</accession>
<keyword evidence="1" id="KW-0812">Transmembrane</keyword>
<feature type="transmembrane region" description="Helical" evidence="1">
    <location>
        <begin position="52"/>
        <end position="69"/>
    </location>
</feature>
<keyword evidence="1" id="KW-0472">Membrane</keyword>
<evidence type="ECO:0000256" key="1">
    <source>
        <dbReference type="SAM" id="Phobius"/>
    </source>
</evidence>
<dbReference type="EMBL" id="JBHUPG010000001">
    <property type="protein sequence ID" value="MFD2910343.1"/>
    <property type="molecule type" value="Genomic_DNA"/>
</dbReference>
<keyword evidence="1" id="KW-1133">Transmembrane helix</keyword>
<gene>
    <name evidence="2" type="ORF">ACFS5P_00490</name>
</gene>
<sequence length="256" mass="29714">MFKKRLYLLFLLWGVTFGLLALLPEGYASNHVMLVMLSLVLMVFFRTKINFLIVLSTIIIYGFGLTIYAQMEDIFSGGQYILIAAHLLLTASLLSLWLIVHDVKSLVEENKSLEERIGLLEKFDWNTKALSMPEFMERGLLIETAMRRRSEKGRLIYFNVKDSVPLTARDSLRHYFINTCLHTVREEFDLVTSPSQSEVFVFLQGTNTEGEAIVIERLKDKLREYVNYIELPYHITSYEIGNLKKIMEQFDHQRGA</sequence>
<comment type="caution">
    <text evidence="2">The sequence shown here is derived from an EMBL/GenBank/DDBJ whole genome shotgun (WGS) entry which is preliminary data.</text>
</comment>
<dbReference type="RefSeq" id="WP_204728104.1">
    <property type="nucleotide sequence ID" value="NZ_JAFBDK010000002.1"/>
</dbReference>
<evidence type="ECO:0000313" key="2">
    <source>
        <dbReference type="EMBL" id="MFD2910343.1"/>
    </source>
</evidence>
<evidence type="ECO:0008006" key="4">
    <source>
        <dbReference type="Google" id="ProtNLM"/>
    </source>
</evidence>
<feature type="transmembrane region" description="Helical" evidence="1">
    <location>
        <begin position="81"/>
        <end position="100"/>
    </location>
</feature>
<evidence type="ECO:0000313" key="3">
    <source>
        <dbReference type="Proteomes" id="UP001597561"/>
    </source>
</evidence>